<dbReference type="EMBL" id="JAEQBW010000001">
    <property type="protein sequence ID" value="MBK6264336.1"/>
    <property type="molecule type" value="Genomic_DNA"/>
</dbReference>
<evidence type="ECO:0000313" key="4">
    <source>
        <dbReference type="EMBL" id="MBK6264336.1"/>
    </source>
</evidence>
<dbReference type="InterPro" id="IPR036388">
    <property type="entry name" value="WH-like_DNA-bd_sf"/>
</dbReference>
<dbReference type="GO" id="GO:0006355">
    <property type="term" value="P:regulation of DNA-templated transcription"/>
    <property type="evidence" value="ECO:0007669"/>
    <property type="project" value="InterPro"/>
</dbReference>
<evidence type="ECO:0000256" key="2">
    <source>
        <dbReference type="SAM" id="Phobius"/>
    </source>
</evidence>
<proteinExistence type="predicted"/>
<feature type="coiled-coil region" evidence="1">
    <location>
        <begin position="785"/>
        <end position="832"/>
    </location>
</feature>
<keyword evidence="2" id="KW-0812">Transmembrane</keyword>
<keyword evidence="1" id="KW-0175">Coiled coil</keyword>
<dbReference type="SMART" id="SM00421">
    <property type="entry name" value="HTH_LUXR"/>
    <property type="match status" value="1"/>
</dbReference>
<dbReference type="Gene3D" id="1.10.10.10">
    <property type="entry name" value="Winged helix-like DNA-binding domain superfamily/Winged helix DNA-binding domain"/>
    <property type="match status" value="1"/>
</dbReference>
<organism evidence="4 5">
    <name type="scientific">Marivirga aurantiaca</name>
    <dbReference type="NCBI Taxonomy" id="2802615"/>
    <lineage>
        <taxon>Bacteria</taxon>
        <taxon>Pseudomonadati</taxon>
        <taxon>Bacteroidota</taxon>
        <taxon>Cytophagia</taxon>
        <taxon>Cytophagales</taxon>
        <taxon>Marivirgaceae</taxon>
        <taxon>Marivirga</taxon>
    </lineage>
</organism>
<evidence type="ECO:0000256" key="1">
    <source>
        <dbReference type="SAM" id="Coils"/>
    </source>
</evidence>
<evidence type="ECO:0000313" key="5">
    <source>
        <dbReference type="Proteomes" id="UP000611723"/>
    </source>
</evidence>
<comment type="caution">
    <text evidence="4">The sequence shown here is derived from an EMBL/GenBank/DDBJ whole genome shotgun (WGS) entry which is preliminary data.</text>
</comment>
<dbReference type="InterPro" id="IPR015943">
    <property type="entry name" value="WD40/YVTN_repeat-like_dom_sf"/>
</dbReference>
<dbReference type="AlphaFoldDB" id="A0A934WWQ9"/>
<dbReference type="Gene3D" id="2.60.40.10">
    <property type="entry name" value="Immunoglobulins"/>
    <property type="match status" value="1"/>
</dbReference>
<keyword evidence="2" id="KW-1133">Transmembrane helix</keyword>
<feature type="transmembrane region" description="Helical" evidence="2">
    <location>
        <begin position="764"/>
        <end position="784"/>
    </location>
</feature>
<reference evidence="4" key="1">
    <citation type="submission" date="2021-01" db="EMBL/GenBank/DDBJ databases">
        <title>Marivirga aurantiaca sp. nov., isolated from intertidal surface sediments.</title>
        <authorList>
            <person name="Zhang M."/>
        </authorList>
    </citation>
    <scope>NUCLEOTIDE SEQUENCE</scope>
    <source>
        <strain evidence="4">S37H4</strain>
    </source>
</reference>
<dbReference type="Gene3D" id="2.130.10.10">
    <property type="entry name" value="YVTN repeat-like/Quinoprotein amine dehydrogenase"/>
    <property type="match status" value="2"/>
</dbReference>
<dbReference type="SUPFAM" id="SSF46894">
    <property type="entry name" value="C-terminal effector domain of the bipartite response regulators"/>
    <property type="match status" value="1"/>
</dbReference>
<dbReference type="Pfam" id="PF07495">
    <property type="entry name" value="Y_Y_Y"/>
    <property type="match status" value="1"/>
</dbReference>
<feature type="domain" description="HTH luxR-type" evidence="3">
    <location>
        <begin position="916"/>
        <end position="973"/>
    </location>
</feature>
<dbReference type="Proteomes" id="UP000611723">
    <property type="component" value="Unassembled WGS sequence"/>
</dbReference>
<dbReference type="GO" id="GO:0003677">
    <property type="term" value="F:DNA binding"/>
    <property type="evidence" value="ECO:0007669"/>
    <property type="project" value="InterPro"/>
</dbReference>
<evidence type="ECO:0000259" key="3">
    <source>
        <dbReference type="SMART" id="SM00421"/>
    </source>
</evidence>
<dbReference type="InterPro" id="IPR016032">
    <property type="entry name" value="Sig_transdc_resp-reg_C-effctor"/>
</dbReference>
<dbReference type="InterPro" id="IPR011123">
    <property type="entry name" value="Y_Y_Y"/>
</dbReference>
<keyword evidence="5" id="KW-1185">Reference proteome</keyword>
<name>A0A934WWQ9_9BACT</name>
<dbReference type="InterPro" id="IPR013783">
    <property type="entry name" value="Ig-like_fold"/>
</dbReference>
<protein>
    <recommendedName>
        <fullName evidence="3">HTH luxR-type domain-containing protein</fullName>
    </recommendedName>
</protein>
<gene>
    <name evidence="4" type="ORF">JKA74_04750</name>
</gene>
<accession>A0A934WWQ9</accession>
<sequence>MSMLTYYFKYTLVDFRNWLILLLTFFCTESSFGEQIDSQKETGTPVLKGLPQVVHYSRHEFNADPQFWSVCEDNEGVLYFGNNDGAIIFDGERWHKVVLPNNSSIRCLATDSTGNVYAGGFNEFGLIKKDSTGQFYYKSLLDPLKFHDDEMENLWQVHVIKNTIIYRSFSKLIAINGSKITKLPASSNFIKSFEVNSQYFVQDQKRGILRLDIDNMKFIPYFSDAQIQGKDIIAFLGTQQKNIVLGVAASGEIFRLDLINKSATLYKQLFRPSEVNKVECAVEVNDSVYYLGTLSSGIITLNENASVLKDEPTFEDLQDKSVLNLFETRQGNIWALLNNGLDCITFNSPVTTLFEGASLYDVLITGNEAYLATNQGMFYTRNIKEIKPQFQKIKGLEGQGWTLQKIENDILVGHDKGLFVVDKTKSKQIGNISGIWKVVPVAKQKGIYLAASYHGIYVISKKEGLWRVDHKIEGFDESSRDILESEIPGTFWVCHGYKGVFRIKINEDYTKVVSFEHFTTQNGFTFPYSINVFEWGKEIVFTSNQGIYTYEKHKNQFVPYLPLNKILDSTKNTRKLFQHQDKTWFVQDDEVGYFYTDNPVLEKGYFLQFKGAFNRGMEYIQPLTNDHVLLGTKTGLYLFDLTYKNKNEKVRTFITGARYLTDQKENWLPLHAENPVKLPNSTYSLRIDFATPKMQNDADIQYAYKLDNVDKDWSAWQFASYKEYSHLRPGKYDFQVKSRSLVGTEGDIASISFEIVPLWYQTQWMMFIFILAAIFLIAVTIKLVRKKIEHENRKAQAEVQKSKKLLELQLAQMKLKAEKDQINEDKLSLQEDVIIKSKELANYTMLLVKKKDIFAEIREDIIELRGLVRNDNSKKKLQKMFGKLNRHLIGEEYLHVFETNFEQVHKDFFKNLKEHYPCLTLRELRLCAFIKMNLTNKEISPLLNISVRGVETARYRIRKKLNLEHESNFSEFLESIAQEKNSDKESHLLL</sequence>
<keyword evidence="2" id="KW-0472">Membrane</keyword>
<dbReference type="SUPFAM" id="SSF63829">
    <property type="entry name" value="Calcium-dependent phosphotriesterase"/>
    <property type="match status" value="1"/>
</dbReference>
<dbReference type="InterPro" id="IPR000792">
    <property type="entry name" value="Tscrpt_reg_LuxR_C"/>
</dbReference>